<evidence type="ECO:0000313" key="4">
    <source>
        <dbReference type="Proteomes" id="UP001529338"/>
    </source>
</evidence>
<reference evidence="3 4" key="1">
    <citation type="submission" date="2023-06" db="EMBL/GenBank/DDBJ databases">
        <title>Cellulomonas sp. MW4 Whole genome sequence.</title>
        <authorList>
            <person name="Park S."/>
        </authorList>
    </citation>
    <scope>NUCLEOTIDE SEQUENCE [LARGE SCALE GENOMIC DNA]</scope>
    <source>
        <strain evidence="3 4">MW4</strain>
    </source>
</reference>
<protein>
    <submittedName>
        <fullName evidence="3">DUF4097 family beta strand repeat-containing protein</fullName>
    </submittedName>
</protein>
<evidence type="ECO:0000259" key="2">
    <source>
        <dbReference type="Pfam" id="PF13349"/>
    </source>
</evidence>
<feature type="domain" description="DUF4097" evidence="2">
    <location>
        <begin position="141"/>
        <end position="284"/>
    </location>
</feature>
<dbReference type="Proteomes" id="UP001529338">
    <property type="component" value="Unassembled WGS sequence"/>
</dbReference>
<dbReference type="InterPro" id="IPR025164">
    <property type="entry name" value="Toastrack_DUF4097"/>
</dbReference>
<comment type="caution">
    <text evidence="3">The sequence shown here is derived from an EMBL/GenBank/DDBJ whole genome shotgun (WGS) entry which is preliminary data.</text>
</comment>
<dbReference type="EMBL" id="JAUCGQ010000001">
    <property type="protein sequence ID" value="MDM7855321.1"/>
    <property type="molecule type" value="Genomic_DNA"/>
</dbReference>
<gene>
    <name evidence="3" type="ORF">QRT04_10305</name>
</gene>
<evidence type="ECO:0000313" key="3">
    <source>
        <dbReference type="EMBL" id="MDM7855321.1"/>
    </source>
</evidence>
<keyword evidence="4" id="KW-1185">Reference proteome</keyword>
<accession>A0ABT7SGM3</accession>
<sequence length="290" mass="29565">MTTTIQPPTRTAPRPARPPQTPGSRMLRTFGAVFAGLLVLAGAWASIGTVASLWGGRDTQTATATYAARPTVELVADGGVTVATGGDQVVVHRTWRVPLGSIRYSVDDSADRLVVKHRCPQFVDGSCTASLAVTVPSGTAVVVHASDGQVAVRDVQGAVTARLGDGSASITGVHGAVDVRSADGHVDVREVVGDVTARSSDGSVLVSGVTGDVTAHSTDGRVDVAAVEGDVDASSADGDVTVRSTGEPVALDISTSDGRQTVQAPTDPFATRHVRIHSTDGDVAFLGPRG</sequence>
<dbReference type="RefSeq" id="WP_289455127.1">
    <property type="nucleotide sequence ID" value="NZ_JAUCGQ010000001.1"/>
</dbReference>
<dbReference type="Pfam" id="PF13349">
    <property type="entry name" value="DUF4097"/>
    <property type="match status" value="1"/>
</dbReference>
<feature type="compositionally biased region" description="Low complexity" evidence="1">
    <location>
        <begin position="1"/>
        <end position="14"/>
    </location>
</feature>
<proteinExistence type="predicted"/>
<organism evidence="3 4">
    <name type="scientific">Cellulomonas alba</name>
    <dbReference type="NCBI Taxonomy" id="3053467"/>
    <lineage>
        <taxon>Bacteria</taxon>
        <taxon>Bacillati</taxon>
        <taxon>Actinomycetota</taxon>
        <taxon>Actinomycetes</taxon>
        <taxon>Micrococcales</taxon>
        <taxon>Cellulomonadaceae</taxon>
        <taxon>Cellulomonas</taxon>
    </lineage>
</organism>
<evidence type="ECO:0000256" key="1">
    <source>
        <dbReference type="SAM" id="MobiDB-lite"/>
    </source>
</evidence>
<feature type="region of interest" description="Disordered" evidence="1">
    <location>
        <begin position="1"/>
        <end position="24"/>
    </location>
</feature>
<name>A0ABT7SGM3_9CELL</name>